<feature type="domain" description="Putative restriction endonuclease" evidence="1">
    <location>
        <begin position="9"/>
        <end position="172"/>
    </location>
</feature>
<dbReference type="OrthoDB" id="455378at2"/>
<name>U5QFF9_GLOK1</name>
<dbReference type="PATRIC" id="fig|1183438.3.peg.1439"/>
<organism evidence="2 3">
    <name type="scientific">Gloeobacter kilaueensis (strain ATCC BAA-2537 / CCAP 1431/1 / ULC 316 / JS1)</name>
    <dbReference type="NCBI Taxonomy" id="1183438"/>
    <lineage>
        <taxon>Bacteria</taxon>
        <taxon>Bacillati</taxon>
        <taxon>Cyanobacteriota</taxon>
        <taxon>Cyanophyceae</taxon>
        <taxon>Gloeobacterales</taxon>
        <taxon>Gloeobacteraceae</taxon>
        <taxon>Gloeobacter</taxon>
    </lineage>
</organism>
<dbReference type="eggNOG" id="COG4636">
    <property type="taxonomic scope" value="Bacteria"/>
</dbReference>
<proteinExistence type="predicted"/>
<gene>
    <name evidence="2" type="ORF">GKIL_1461</name>
</gene>
<dbReference type="Pfam" id="PF05685">
    <property type="entry name" value="Uma2"/>
    <property type="match status" value="1"/>
</dbReference>
<dbReference type="AlphaFoldDB" id="U5QFF9"/>
<evidence type="ECO:0000259" key="1">
    <source>
        <dbReference type="Pfam" id="PF05685"/>
    </source>
</evidence>
<dbReference type="HOGENOM" id="CLU_076312_3_1_3"/>
<dbReference type="InterPro" id="IPR012296">
    <property type="entry name" value="Nuclease_put_TT1808"/>
</dbReference>
<reference evidence="2 3" key="1">
    <citation type="journal article" date="2013" name="PLoS ONE">
        <title>Cultivation and Complete Genome Sequencing of Gloeobacter kilaueensis sp. nov., from a Lava Cave in Kilauea Caldera, Hawai'i.</title>
        <authorList>
            <person name="Saw J.H."/>
            <person name="Schatz M."/>
            <person name="Brown M.V."/>
            <person name="Kunkel D.D."/>
            <person name="Foster J.S."/>
            <person name="Shick H."/>
            <person name="Christensen S."/>
            <person name="Hou S."/>
            <person name="Wan X."/>
            <person name="Donachie S.P."/>
        </authorList>
    </citation>
    <scope>NUCLEOTIDE SEQUENCE [LARGE SCALE GENOMIC DNA]</scope>
    <source>
        <strain evidence="3">JS</strain>
    </source>
</reference>
<dbReference type="STRING" id="1183438.GKIL_1461"/>
<protein>
    <recommendedName>
        <fullName evidence="1">Putative restriction endonuclease domain-containing protein</fullName>
    </recommendedName>
</protein>
<dbReference type="PANTHER" id="PTHR34107">
    <property type="entry name" value="SLL0198 PROTEIN-RELATED"/>
    <property type="match status" value="1"/>
</dbReference>
<sequence length="182" mass="20217">MALTIQDVEKLQLLYPEHKIELRGGEITIVSPSDITSGLIAGRLLTRLNLWIEPRRLGFVFDSSSGFRPAEGELTAPGVAYISRRRLPRVPRSYGQIVPDLVVEVKSSTDRVKLIEDKLVHYLEVGAQVGILVDPDEQTVSIYRPNQAPVVLAGEAILSLPELLPGWQLPIAELWIVEFGDE</sequence>
<keyword evidence="3" id="KW-1185">Reference proteome</keyword>
<evidence type="ECO:0000313" key="2">
    <source>
        <dbReference type="EMBL" id="AGY57707.1"/>
    </source>
</evidence>
<evidence type="ECO:0000313" key="3">
    <source>
        <dbReference type="Proteomes" id="UP000017396"/>
    </source>
</evidence>
<dbReference type="RefSeq" id="WP_023172809.1">
    <property type="nucleotide sequence ID" value="NC_022600.1"/>
</dbReference>
<dbReference type="InterPro" id="IPR008538">
    <property type="entry name" value="Uma2"/>
</dbReference>
<dbReference type="EMBL" id="CP003587">
    <property type="protein sequence ID" value="AGY57707.1"/>
    <property type="molecule type" value="Genomic_DNA"/>
</dbReference>
<accession>U5QFF9</accession>
<dbReference type="CDD" id="cd06260">
    <property type="entry name" value="DUF820-like"/>
    <property type="match status" value="1"/>
</dbReference>
<dbReference type="Proteomes" id="UP000017396">
    <property type="component" value="Chromosome"/>
</dbReference>
<dbReference type="KEGG" id="glj:GKIL_1461"/>
<dbReference type="Gene3D" id="3.90.1570.10">
    <property type="entry name" value="tt1808, chain A"/>
    <property type="match status" value="1"/>
</dbReference>
<dbReference type="PANTHER" id="PTHR34107:SF7">
    <property type="entry name" value="SLR2092 PROTEIN"/>
    <property type="match status" value="1"/>
</dbReference>
<dbReference type="InterPro" id="IPR011335">
    <property type="entry name" value="Restrct_endonuc-II-like"/>
</dbReference>
<dbReference type="SUPFAM" id="SSF52980">
    <property type="entry name" value="Restriction endonuclease-like"/>
    <property type="match status" value="1"/>
</dbReference>